<keyword evidence="1" id="KW-1134">Transmembrane beta strand</keyword>
<dbReference type="Pfam" id="PF07715">
    <property type="entry name" value="Plug"/>
    <property type="match status" value="1"/>
</dbReference>
<dbReference type="RefSeq" id="WP_241345791.1">
    <property type="nucleotide sequence ID" value="NZ_JAKZGP010000001.1"/>
</dbReference>
<organism evidence="4 5">
    <name type="scientific">Belliella filtrata</name>
    <dbReference type="NCBI Taxonomy" id="2923435"/>
    <lineage>
        <taxon>Bacteria</taxon>
        <taxon>Pseudomonadati</taxon>
        <taxon>Bacteroidota</taxon>
        <taxon>Cytophagia</taxon>
        <taxon>Cytophagales</taxon>
        <taxon>Cyclobacteriaceae</taxon>
        <taxon>Belliella</taxon>
    </lineage>
</organism>
<gene>
    <name evidence="4" type="ORF">MM239_00455</name>
</gene>
<sequence length="228" mass="25305">MKNLITIYFLLLAGIAQGQDLFQGTLFSADLIMKNRDKISLTDQQADKIKAIHGKNAGEFSTLKWDLDAENEKLKKMLQEPKINTAAASKQMDKILNLETQLKKKQFSNLLAIRSELNDNQTKSLADLNKSVSVSTFNLFGSEQGTINNNMFNKSGTSIKLTGKSTLSTENKPLFVIVENGKETFVKDLDQYDPNEIESVSVYKDATAINLYGSKAANGVVVITMKKK</sequence>
<keyword evidence="5" id="KW-1185">Reference proteome</keyword>
<keyword evidence="1" id="KW-0998">Cell outer membrane</keyword>
<keyword evidence="4" id="KW-0675">Receptor</keyword>
<dbReference type="InterPro" id="IPR039426">
    <property type="entry name" value="TonB-dep_rcpt-like"/>
</dbReference>
<comment type="similarity">
    <text evidence="1">Belongs to the TonB-dependent receptor family.</text>
</comment>
<keyword evidence="1" id="KW-0813">Transport</keyword>
<dbReference type="EMBL" id="JAKZGP010000001">
    <property type="protein sequence ID" value="MCH7407850.1"/>
    <property type="molecule type" value="Genomic_DNA"/>
</dbReference>
<evidence type="ECO:0000256" key="2">
    <source>
        <dbReference type="SAM" id="SignalP"/>
    </source>
</evidence>
<keyword evidence="2" id="KW-0732">Signal</keyword>
<dbReference type="SUPFAM" id="SSF56935">
    <property type="entry name" value="Porins"/>
    <property type="match status" value="1"/>
</dbReference>
<feature type="chain" id="PRO_5045758896" evidence="2">
    <location>
        <begin position="19"/>
        <end position="228"/>
    </location>
</feature>
<dbReference type="InterPro" id="IPR037066">
    <property type="entry name" value="Plug_dom_sf"/>
</dbReference>
<feature type="domain" description="TonB-dependent receptor plug" evidence="3">
    <location>
        <begin position="115"/>
        <end position="220"/>
    </location>
</feature>
<evidence type="ECO:0000313" key="4">
    <source>
        <dbReference type="EMBL" id="MCH7407850.1"/>
    </source>
</evidence>
<keyword evidence="1" id="KW-0812">Transmembrane</keyword>
<dbReference type="Gene3D" id="2.170.130.10">
    <property type="entry name" value="TonB-dependent receptor, plug domain"/>
    <property type="match status" value="1"/>
</dbReference>
<evidence type="ECO:0000259" key="3">
    <source>
        <dbReference type="Pfam" id="PF07715"/>
    </source>
</evidence>
<evidence type="ECO:0000256" key="1">
    <source>
        <dbReference type="PROSITE-ProRule" id="PRU01360"/>
    </source>
</evidence>
<comment type="caution">
    <text evidence="4">The sequence shown here is derived from an EMBL/GenBank/DDBJ whole genome shotgun (WGS) entry which is preliminary data.</text>
</comment>
<comment type="subcellular location">
    <subcellularLocation>
        <location evidence="1">Cell outer membrane</location>
        <topology evidence="1">Multi-pass membrane protein</topology>
    </subcellularLocation>
</comment>
<keyword evidence="1" id="KW-0472">Membrane</keyword>
<accession>A0ABS9UV71</accession>
<dbReference type="Proteomes" id="UP001165489">
    <property type="component" value="Unassembled WGS sequence"/>
</dbReference>
<proteinExistence type="inferred from homology"/>
<name>A0ABS9UV71_9BACT</name>
<feature type="signal peptide" evidence="2">
    <location>
        <begin position="1"/>
        <end position="18"/>
    </location>
</feature>
<evidence type="ECO:0000313" key="5">
    <source>
        <dbReference type="Proteomes" id="UP001165489"/>
    </source>
</evidence>
<reference evidence="4" key="1">
    <citation type="submission" date="2022-03" db="EMBL/GenBank/DDBJ databases">
        <title>De novo assembled genomes of Belliella spp. (Cyclobacteriaceae) strains.</title>
        <authorList>
            <person name="Szabo A."/>
            <person name="Korponai K."/>
            <person name="Felfoldi T."/>
        </authorList>
    </citation>
    <scope>NUCLEOTIDE SEQUENCE</scope>
    <source>
        <strain evidence="4">DSM 111904</strain>
    </source>
</reference>
<dbReference type="PROSITE" id="PS52016">
    <property type="entry name" value="TONB_DEPENDENT_REC_3"/>
    <property type="match status" value="1"/>
</dbReference>
<dbReference type="InterPro" id="IPR012910">
    <property type="entry name" value="Plug_dom"/>
</dbReference>
<protein>
    <submittedName>
        <fullName evidence="4">TonB-dependent receptor plug domain-containing protein</fullName>
    </submittedName>
</protein>